<evidence type="ECO:0000313" key="8">
    <source>
        <dbReference type="Proteomes" id="UP000694383"/>
    </source>
</evidence>
<keyword evidence="3" id="KW-0206">Cytoskeleton</keyword>
<dbReference type="GO" id="GO:0031032">
    <property type="term" value="P:actomyosin structure organization"/>
    <property type="evidence" value="ECO:0007669"/>
    <property type="project" value="TreeGrafter"/>
</dbReference>
<evidence type="ECO:0000259" key="5">
    <source>
        <dbReference type="Pfam" id="PF04382"/>
    </source>
</evidence>
<sequence>MLEEFDKPQEDLLKHHASISELKRNFMEAVPESRPSEWDKRLSTHSPFRTVGINGQPLPSADGPPLVQTQTVTITAASTSLPSDISTKEVPIVPTKTFTYESAKVTAEDEDKDDSTVSTSKTISSESTCGSSVTTTKMSKVVKSSSTETRVEKRIVLNADSETDQDQVHAIKKKRSFFFKFIVAPELNLYNHSYHI</sequence>
<dbReference type="GO" id="GO:0005886">
    <property type="term" value="C:plasma membrane"/>
    <property type="evidence" value="ECO:0007669"/>
    <property type="project" value="TreeGrafter"/>
</dbReference>
<dbReference type="GeneTree" id="ENSGT00940000157833"/>
<feature type="compositionally biased region" description="Polar residues" evidence="4">
    <location>
        <begin position="116"/>
        <end position="130"/>
    </location>
</feature>
<evidence type="ECO:0000259" key="6">
    <source>
        <dbReference type="Pfam" id="PF05902"/>
    </source>
</evidence>
<dbReference type="Pfam" id="PF04382">
    <property type="entry name" value="SAB"/>
    <property type="match status" value="1"/>
</dbReference>
<feature type="region of interest" description="Disordered" evidence="4">
    <location>
        <begin position="108"/>
        <end position="130"/>
    </location>
</feature>
<dbReference type="GO" id="GO:0005198">
    <property type="term" value="F:structural molecule activity"/>
    <property type="evidence" value="ECO:0007669"/>
    <property type="project" value="InterPro"/>
</dbReference>
<dbReference type="AlphaFoldDB" id="A0A8C7YCW2"/>
<organism evidence="7 8">
    <name type="scientific">Oryzias sinensis</name>
    <name type="common">Chinese medaka</name>
    <dbReference type="NCBI Taxonomy" id="183150"/>
    <lineage>
        <taxon>Eukaryota</taxon>
        <taxon>Metazoa</taxon>
        <taxon>Chordata</taxon>
        <taxon>Craniata</taxon>
        <taxon>Vertebrata</taxon>
        <taxon>Euteleostomi</taxon>
        <taxon>Actinopterygii</taxon>
        <taxon>Neopterygii</taxon>
        <taxon>Teleostei</taxon>
        <taxon>Neoteleostei</taxon>
        <taxon>Acanthomorphata</taxon>
        <taxon>Ovalentaria</taxon>
        <taxon>Atherinomorphae</taxon>
        <taxon>Beloniformes</taxon>
        <taxon>Adrianichthyidae</taxon>
        <taxon>Oryziinae</taxon>
        <taxon>Oryzias</taxon>
    </lineage>
</organism>
<evidence type="ECO:0000256" key="1">
    <source>
        <dbReference type="ARBA" id="ARBA00004245"/>
    </source>
</evidence>
<dbReference type="GO" id="GO:0005856">
    <property type="term" value="C:cytoskeleton"/>
    <property type="evidence" value="ECO:0007669"/>
    <property type="project" value="UniProtKB-SubCell"/>
</dbReference>
<dbReference type="PANTHER" id="PTHR23280:SF12">
    <property type="entry name" value="PROTEIN 4.1"/>
    <property type="match status" value="1"/>
</dbReference>
<dbReference type="PANTHER" id="PTHR23280">
    <property type="entry name" value="4.1 G PROTEIN"/>
    <property type="match status" value="1"/>
</dbReference>
<comment type="subcellular location">
    <subcellularLocation>
        <location evidence="1">Cytoplasm</location>
        <location evidence="1">Cytoskeleton</location>
    </subcellularLocation>
</comment>
<protein>
    <submittedName>
        <fullName evidence="7">Uncharacterized protein</fullName>
    </submittedName>
</protein>
<name>A0A8C7YCW2_9TELE</name>
<dbReference type="GO" id="GO:0030866">
    <property type="term" value="P:cortical actin cytoskeleton organization"/>
    <property type="evidence" value="ECO:0007669"/>
    <property type="project" value="InterPro"/>
</dbReference>
<dbReference type="InterPro" id="IPR007477">
    <property type="entry name" value="SAB_dom"/>
</dbReference>
<evidence type="ECO:0000256" key="3">
    <source>
        <dbReference type="ARBA" id="ARBA00023212"/>
    </source>
</evidence>
<feature type="domain" description="Band 4.1 C-terminal" evidence="6">
    <location>
        <begin position="89"/>
        <end position="172"/>
    </location>
</feature>
<reference evidence="7" key="2">
    <citation type="submission" date="2025-09" db="UniProtKB">
        <authorList>
            <consortium name="Ensembl"/>
        </authorList>
    </citation>
    <scope>IDENTIFICATION</scope>
</reference>
<evidence type="ECO:0000256" key="4">
    <source>
        <dbReference type="SAM" id="MobiDB-lite"/>
    </source>
</evidence>
<dbReference type="Pfam" id="PF05902">
    <property type="entry name" value="4_1_CTD"/>
    <property type="match status" value="1"/>
</dbReference>
<evidence type="ECO:0000256" key="2">
    <source>
        <dbReference type="ARBA" id="ARBA00022490"/>
    </source>
</evidence>
<accession>A0A8C7YCW2</accession>
<dbReference type="Ensembl" id="ENSOSIT00000026432.1">
    <property type="protein sequence ID" value="ENSOSIP00000025054.1"/>
    <property type="gene ID" value="ENSOSIG00000013154.1"/>
</dbReference>
<dbReference type="Proteomes" id="UP000694383">
    <property type="component" value="Unplaced"/>
</dbReference>
<reference evidence="7" key="1">
    <citation type="submission" date="2025-08" db="UniProtKB">
        <authorList>
            <consortium name="Ensembl"/>
        </authorList>
    </citation>
    <scope>IDENTIFICATION</scope>
</reference>
<feature type="domain" description="SAB" evidence="5">
    <location>
        <begin position="1"/>
        <end position="49"/>
    </location>
</feature>
<keyword evidence="8" id="KW-1185">Reference proteome</keyword>
<proteinExistence type="predicted"/>
<evidence type="ECO:0000313" key="7">
    <source>
        <dbReference type="Ensembl" id="ENSOSIP00000025054.1"/>
    </source>
</evidence>
<keyword evidence="2" id="KW-0963">Cytoplasm</keyword>
<dbReference type="GO" id="GO:0003779">
    <property type="term" value="F:actin binding"/>
    <property type="evidence" value="ECO:0007669"/>
    <property type="project" value="InterPro"/>
</dbReference>
<dbReference type="InterPro" id="IPR008379">
    <property type="entry name" value="Band_4.1_C"/>
</dbReference>